<feature type="transmembrane region" description="Helical" evidence="1">
    <location>
        <begin position="117"/>
        <end position="137"/>
    </location>
</feature>
<keyword evidence="4" id="KW-1185">Reference proteome</keyword>
<evidence type="ECO:0000313" key="4">
    <source>
        <dbReference type="Proteomes" id="UP001182556"/>
    </source>
</evidence>
<evidence type="ECO:0000256" key="1">
    <source>
        <dbReference type="SAM" id="Phobius"/>
    </source>
</evidence>
<dbReference type="EMBL" id="JAODAN010000008">
    <property type="protein sequence ID" value="KAK1922833.1"/>
    <property type="molecule type" value="Genomic_DNA"/>
</dbReference>
<feature type="transmembrane region" description="Helical" evidence="1">
    <location>
        <begin position="34"/>
        <end position="53"/>
    </location>
</feature>
<proteinExistence type="predicted"/>
<organism evidence="3 4">
    <name type="scientific">Papiliotrema laurentii</name>
    <name type="common">Cryptococcus laurentii</name>
    <dbReference type="NCBI Taxonomy" id="5418"/>
    <lineage>
        <taxon>Eukaryota</taxon>
        <taxon>Fungi</taxon>
        <taxon>Dikarya</taxon>
        <taxon>Basidiomycota</taxon>
        <taxon>Agaricomycotina</taxon>
        <taxon>Tremellomycetes</taxon>
        <taxon>Tremellales</taxon>
        <taxon>Rhynchogastremaceae</taxon>
        <taxon>Papiliotrema</taxon>
    </lineage>
</organism>
<keyword evidence="1" id="KW-0472">Membrane</keyword>
<evidence type="ECO:0008006" key="5">
    <source>
        <dbReference type="Google" id="ProtNLM"/>
    </source>
</evidence>
<keyword evidence="1" id="KW-0812">Transmembrane</keyword>
<accession>A0AAD9CYM0</accession>
<name>A0AAD9CYM0_PAPLA</name>
<dbReference type="Proteomes" id="UP001182556">
    <property type="component" value="Unassembled WGS sequence"/>
</dbReference>
<feature type="transmembrane region" description="Helical" evidence="1">
    <location>
        <begin position="65"/>
        <end position="83"/>
    </location>
</feature>
<feature type="chain" id="PRO_5041901636" description="Sugar phosphate transporter domain-containing protein" evidence="2">
    <location>
        <begin position="18"/>
        <end position="209"/>
    </location>
</feature>
<evidence type="ECO:0000256" key="2">
    <source>
        <dbReference type="SAM" id="SignalP"/>
    </source>
</evidence>
<protein>
    <recommendedName>
        <fullName evidence="5">Sugar phosphate transporter domain-containing protein</fullName>
    </recommendedName>
</protein>
<keyword evidence="1" id="KW-1133">Transmembrane helix</keyword>
<evidence type="ECO:0000313" key="3">
    <source>
        <dbReference type="EMBL" id="KAK1922833.1"/>
    </source>
</evidence>
<sequence length="209" mass="21811">MINIVLICIGFVIGAGSKHGPSQSGSTLSLLTDPGFILGIASTFTTALESIVVKHYGVKMTVYRAVYVTSLAGFLAFSALSFVTGGTQEFMALVESTRSATASAVAHGTQKSFYSNIVIPIVVSGSAYYLVSLAAVLQITVTSPVTHTISTAVRGVLQSLLAVLLLPNESLPLPAIVSIVFILTGSAGYTWQKEQDRKNKGTQAAPGRA</sequence>
<comment type="caution">
    <text evidence="3">The sequence shown here is derived from an EMBL/GenBank/DDBJ whole genome shotgun (WGS) entry which is preliminary data.</text>
</comment>
<feature type="signal peptide" evidence="2">
    <location>
        <begin position="1"/>
        <end position="17"/>
    </location>
</feature>
<reference evidence="3" key="1">
    <citation type="submission" date="2023-02" db="EMBL/GenBank/DDBJ databases">
        <title>Identification and recombinant expression of a fungal hydrolase from Papiliotrema laurentii that hydrolyzes apple cutin and clears colloidal polyester polyurethane.</title>
        <authorList>
            <consortium name="DOE Joint Genome Institute"/>
            <person name="Roman V.A."/>
            <person name="Bojanowski C."/>
            <person name="Crable B.R."/>
            <person name="Wagner D.N."/>
            <person name="Hung C.S."/>
            <person name="Nadeau L.J."/>
            <person name="Schratz L."/>
            <person name="Haridas S."/>
            <person name="Pangilinan J."/>
            <person name="Lipzen A."/>
            <person name="Na H."/>
            <person name="Yan M."/>
            <person name="Ng V."/>
            <person name="Grigoriev I.V."/>
            <person name="Spatafora J.W."/>
            <person name="Barlow D."/>
            <person name="Biffinger J."/>
            <person name="Kelley-Loughnane N."/>
            <person name="Varaljay V.A."/>
            <person name="Crookes-Goodson W.J."/>
        </authorList>
    </citation>
    <scope>NUCLEOTIDE SEQUENCE</scope>
    <source>
        <strain evidence="3">5307AH</strain>
    </source>
</reference>
<keyword evidence="2" id="KW-0732">Signal</keyword>
<dbReference type="AlphaFoldDB" id="A0AAD9CYM0"/>
<gene>
    <name evidence="3" type="ORF">DB88DRAFT_496421</name>
</gene>